<feature type="binding site" evidence="15">
    <location>
        <position position="425"/>
    </location>
    <ligand>
        <name>Zn(2+)</name>
        <dbReference type="ChEBI" id="CHEBI:29105"/>
    </ligand>
</feature>
<dbReference type="Pfam" id="PF03120">
    <property type="entry name" value="OB_DNA_ligase"/>
    <property type="match status" value="1"/>
</dbReference>
<evidence type="ECO:0000256" key="11">
    <source>
        <dbReference type="ARBA" id="ARBA00023204"/>
    </source>
</evidence>
<evidence type="ECO:0000256" key="7">
    <source>
        <dbReference type="ARBA" id="ARBA00022763"/>
    </source>
</evidence>
<dbReference type="SMART" id="SM00532">
    <property type="entry name" value="LIGANc"/>
    <property type="match status" value="1"/>
</dbReference>
<feature type="binding site" evidence="15">
    <location>
        <position position="446"/>
    </location>
    <ligand>
        <name>Zn(2+)</name>
        <dbReference type="ChEBI" id="CHEBI:29105"/>
    </ligand>
</feature>
<comment type="function">
    <text evidence="1 15">DNA ligase that catalyzes the formation of phosphodiester linkages between 5'-phosphoryl and 3'-hydroxyl groups in double-stranded DNA using NAD as a coenzyme and as the energy source for the reaction. It is essential for DNA replication and repair of damaged DNA.</text>
</comment>
<evidence type="ECO:0000256" key="2">
    <source>
        <dbReference type="ARBA" id="ARBA00012722"/>
    </source>
</evidence>
<keyword evidence="10 15" id="KW-0520">NAD</keyword>
<comment type="similarity">
    <text evidence="14 15">Belongs to the NAD-dependent DNA ligase family. LigA subfamily.</text>
</comment>
<dbReference type="CDD" id="cd17748">
    <property type="entry name" value="BRCT_DNA_ligase_like"/>
    <property type="match status" value="1"/>
</dbReference>
<dbReference type="Pfam" id="PF12826">
    <property type="entry name" value="HHH_2"/>
    <property type="match status" value="1"/>
</dbReference>
<dbReference type="Pfam" id="PF03119">
    <property type="entry name" value="DNA_ligase_ZBD"/>
    <property type="match status" value="1"/>
</dbReference>
<comment type="caution">
    <text evidence="15">Lacks conserved residue(s) required for the propagation of feature annotation.</text>
</comment>
<dbReference type="InterPro" id="IPR013839">
    <property type="entry name" value="DNAligase_adenylation"/>
</dbReference>
<dbReference type="InterPro" id="IPR033136">
    <property type="entry name" value="DNA_ligase_CS"/>
</dbReference>
<keyword evidence="19" id="KW-1185">Reference proteome</keyword>
<keyword evidence="8 15" id="KW-0862">Zinc</keyword>
<dbReference type="SUPFAM" id="SSF50249">
    <property type="entry name" value="Nucleic acid-binding proteins"/>
    <property type="match status" value="1"/>
</dbReference>
<dbReference type="GO" id="GO:0005829">
    <property type="term" value="C:cytosol"/>
    <property type="evidence" value="ECO:0007669"/>
    <property type="project" value="TreeGrafter"/>
</dbReference>
<dbReference type="PIRSF" id="PIRSF001604">
    <property type="entry name" value="LigA"/>
    <property type="match status" value="1"/>
</dbReference>
<organism evidence="18 19">
    <name type="scientific">Nisaea acidiphila</name>
    <dbReference type="NCBI Taxonomy" id="1862145"/>
    <lineage>
        <taxon>Bacteria</taxon>
        <taxon>Pseudomonadati</taxon>
        <taxon>Pseudomonadota</taxon>
        <taxon>Alphaproteobacteria</taxon>
        <taxon>Rhodospirillales</taxon>
        <taxon>Thalassobaculaceae</taxon>
        <taxon>Nisaea</taxon>
    </lineage>
</organism>
<dbReference type="Pfam" id="PF00533">
    <property type="entry name" value="BRCT"/>
    <property type="match status" value="1"/>
</dbReference>
<dbReference type="Gene3D" id="6.20.10.30">
    <property type="match status" value="1"/>
</dbReference>
<evidence type="ECO:0000256" key="15">
    <source>
        <dbReference type="HAMAP-Rule" id="MF_01588"/>
    </source>
</evidence>
<dbReference type="HAMAP" id="MF_01588">
    <property type="entry name" value="DNA_ligase_A"/>
    <property type="match status" value="1"/>
</dbReference>
<dbReference type="GO" id="GO:0003911">
    <property type="term" value="F:DNA ligase (NAD+) activity"/>
    <property type="evidence" value="ECO:0007669"/>
    <property type="project" value="UniProtKB-UniRule"/>
</dbReference>
<accession>A0A9J7AR74</accession>
<protein>
    <recommendedName>
        <fullName evidence="3 15">DNA ligase</fullName>
        <ecNumber evidence="2 15">6.5.1.2</ecNumber>
    </recommendedName>
    <alternativeName>
        <fullName evidence="15">Polydeoxyribonucleotide synthase [NAD(+)]</fullName>
    </alternativeName>
</protein>
<dbReference type="InterPro" id="IPR041663">
    <property type="entry name" value="DisA/LigA_HHH"/>
</dbReference>
<name>A0A9J7AR74_9PROT</name>
<dbReference type="NCBIfam" id="NF005932">
    <property type="entry name" value="PRK07956.1"/>
    <property type="match status" value="1"/>
</dbReference>
<evidence type="ECO:0000256" key="12">
    <source>
        <dbReference type="ARBA" id="ARBA00023211"/>
    </source>
</evidence>
<dbReference type="PANTHER" id="PTHR23389:SF9">
    <property type="entry name" value="DNA LIGASE"/>
    <property type="match status" value="1"/>
</dbReference>
<dbReference type="EMBL" id="CP102480">
    <property type="protein sequence ID" value="UUX49081.1"/>
    <property type="molecule type" value="Genomic_DNA"/>
</dbReference>
<comment type="cofactor">
    <cofactor evidence="15">
        <name>Mg(2+)</name>
        <dbReference type="ChEBI" id="CHEBI:18420"/>
    </cofactor>
    <cofactor evidence="15">
        <name>Mn(2+)</name>
        <dbReference type="ChEBI" id="CHEBI:29035"/>
    </cofactor>
</comment>
<dbReference type="InterPro" id="IPR018239">
    <property type="entry name" value="DNA_ligase_AS"/>
</dbReference>
<feature type="active site" description="N6-AMP-lysine intermediate" evidence="15">
    <location>
        <position position="131"/>
    </location>
</feature>
<dbReference type="Proteomes" id="UP001060336">
    <property type="component" value="Chromosome"/>
</dbReference>
<dbReference type="PROSITE" id="PS01056">
    <property type="entry name" value="DNA_LIGASE_N2"/>
    <property type="match status" value="1"/>
</dbReference>
<evidence type="ECO:0000256" key="14">
    <source>
        <dbReference type="ARBA" id="ARBA00060881"/>
    </source>
</evidence>
<dbReference type="FunFam" id="1.10.150.20:FF:000007">
    <property type="entry name" value="DNA ligase"/>
    <property type="match status" value="1"/>
</dbReference>
<dbReference type="GO" id="GO:0046872">
    <property type="term" value="F:metal ion binding"/>
    <property type="evidence" value="ECO:0007669"/>
    <property type="project" value="UniProtKB-KW"/>
</dbReference>
<dbReference type="CDD" id="cd00114">
    <property type="entry name" value="LIGANc"/>
    <property type="match status" value="1"/>
</dbReference>
<dbReference type="InterPro" id="IPR001357">
    <property type="entry name" value="BRCT_dom"/>
</dbReference>
<dbReference type="NCBIfam" id="TIGR00575">
    <property type="entry name" value="dnlj"/>
    <property type="match status" value="1"/>
</dbReference>
<dbReference type="Gene3D" id="2.40.50.140">
    <property type="entry name" value="Nucleic acid-binding proteins"/>
    <property type="match status" value="1"/>
</dbReference>
<evidence type="ECO:0000256" key="9">
    <source>
        <dbReference type="ARBA" id="ARBA00022842"/>
    </source>
</evidence>
<dbReference type="InterPro" id="IPR036420">
    <property type="entry name" value="BRCT_dom_sf"/>
</dbReference>
<feature type="domain" description="BRCT" evidence="17">
    <location>
        <begin position="616"/>
        <end position="689"/>
    </location>
</feature>
<evidence type="ECO:0000256" key="3">
    <source>
        <dbReference type="ARBA" id="ARBA00013308"/>
    </source>
</evidence>
<dbReference type="SUPFAM" id="SSF47781">
    <property type="entry name" value="RuvA domain 2-like"/>
    <property type="match status" value="1"/>
</dbReference>
<dbReference type="InterPro" id="IPR013840">
    <property type="entry name" value="DNAligase_N"/>
</dbReference>
<keyword evidence="12 15" id="KW-0464">Manganese</keyword>
<dbReference type="Gene3D" id="1.10.150.20">
    <property type="entry name" value="5' to 3' exonuclease, C-terminal subdomain"/>
    <property type="match status" value="2"/>
</dbReference>
<feature type="binding site" evidence="15">
    <location>
        <position position="152"/>
    </location>
    <ligand>
        <name>NAD(+)</name>
        <dbReference type="ChEBI" id="CHEBI:57540"/>
    </ligand>
</feature>
<evidence type="ECO:0000256" key="6">
    <source>
        <dbReference type="ARBA" id="ARBA00022723"/>
    </source>
</evidence>
<gene>
    <name evidence="15 18" type="primary">ligA</name>
    <name evidence="18" type="ORF">NUH88_16950</name>
</gene>
<dbReference type="PROSITE" id="PS50172">
    <property type="entry name" value="BRCT"/>
    <property type="match status" value="1"/>
</dbReference>
<dbReference type="Gene3D" id="3.30.470.30">
    <property type="entry name" value="DNA ligase/mRNA capping enzyme"/>
    <property type="match status" value="1"/>
</dbReference>
<dbReference type="GO" id="GO:0006260">
    <property type="term" value="P:DNA replication"/>
    <property type="evidence" value="ECO:0007669"/>
    <property type="project" value="UniProtKB-KW"/>
</dbReference>
<evidence type="ECO:0000313" key="18">
    <source>
        <dbReference type="EMBL" id="UUX49081.1"/>
    </source>
</evidence>
<feature type="binding site" evidence="15">
    <location>
        <position position="188"/>
    </location>
    <ligand>
        <name>NAD(+)</name>
        <dbReference type="ChEBI" id="CHEBI:57540"/>
    </ligand>
</feature>
<keyword evidence="9 15" id="KW-0460">Magnesium</keyword>
<dbReference type="InterPro" id="IPR004149">
    <property type="entry name" value="Znf_DNAligase_C4"/>
</dbReference>
<feature type="binding site" evidence="15">
    <location>
        <position position="422"/>
    </location>
    <ligand>
        <name>Zn(2+)</name>
        <dbReference type="ChEBI" id="CHEBI:29105"/>
    </ligand>
</feature>
<dbReference type="Gene3D" id="1.10.287.610">
    <property type="entry name" value="Helix hairpin bin"/>
    <property type="match status" value="1"/>
</dbReference>
<sequence length="695" mass="76077">MAAPADVKPVDTLTRAEADFELRWLAAQIAKHDKLYHQNDAPEISDADYDAMRRRNDEIEALFPDLIRADSPTHRVGAAPAAGFAKVRHSKPMLSLSNAFSEEDVRDFVGRIRRFLSLGENEPVALVAEPKIDGLSASLRYENGRFVQGATRGDGTEGEDITRNLQTIGDIPDTLPDGVPAVFEVRGEVFMSKADFAALNARQEEAGKKIFANPRNAAAGSLRQLDPTITASRPLHFFAYSWGEVSEMPADTQSGFLDKLSSWGFVINPMTKHCDGADTALAAYEEVGHARPTLEYDIDGVVYKVDRLDWQERLGMVSRAPRWAIAHKFPAEQAETVLEKIEIQVGRTGALTPVARLTPITVGGVVVSNATLHNEDEIRRKDVRAGDTVVIQRAGDVIPQVVRVIEERRPDGTEPYIFPDHCPVCGSEAVRPEGEAIRRCTGGLICAAQAVERLKHFVSRDAFDIEGLGAKQVEAFYEDELIRQPGDIFRLKVHADALMEREGWGEKSVTNLLAAIEERRRIGLDRFIYALGIRQVGQATAKLLAANFGTLEALTAAMLEASDPESEAYANLINIDQIGPSVAEDLAAFFHEDHNREVLRDLESELEIESFELQVADDSPVAGKTVVFTGTLTSVSRNEAKAKAESLGAKVAGSVSKKTDYVIVGADAGSKARKAEELGVAILTEEEWLELIDTA</sequence>
<proteinExistence type="inferred from homology"/>
<keyword evidence="6 15" id="KW-0479">Metal-binding</keyword>
<keyword evidence="5 15" id="KW-0235">DNA replication</keyword>
<evidence type="ECO:0000313" key="19">
    <source>
        <dbReference type="Proteomes" id="UP001060336"/>
    </source>
</evidence>
<dbReference type="FunFam" id="2.40.50.140:FF:000012">
    <property type="entry name" value="DNA ligase"/>
    <property type="match status" value="1"/>
</dbReference>
<dbReference type="InterPro" id="IPR012340">
    <property type="entry name" value="NA-bd_OB-fold"/>
</dbReference>
<evidence type="ECO:0000256" key="8">
    <source>
        <dbReference type="ARBA" id="ARBA00022833"/>
    </source>
</evidence>
<dbReference type="EC" id="6.5.1.2" evidence="2 15"/>
<dbReference type="SUPFAM" id="SSF52113">
    <property type="entry name" value="BRCT domain"/>
    <property type="match status" value="1"/>
</dbReference>
<dbReference type="AlphaFoldDB" id="A0A9J7AR74"/>
<dbReference type="Gene3D" id="3.40.50.10190">
    <property type="entry name" value="BRCT domain"/>
    <property type="match status" value="1"/>
</dbReference>
<dbReference type="InterPro" id="IPR010994">
    <property type="entry name" value="RuvA_2-like"/>
</dbReference>
<dbReference type="PROSITE" id="PS01055">
    <property type="entry name" value="DNA_LIGASE_N1"/>
    <property type="match status" value="1"/>
</dbReference>
<evidence type="ECO:0000256" key="16">
    <source>
        <dbReference type="RuleBase" id="RU000618"/>
    </source>
</evidence>
<feature type="binding site" evidence="15">
    <location>
        <position position="304"/>
    </location>
    <ligand>
        <name>NAD(+)</name>
        <dbReference type="ChEBI" id="CHEBI:57540"/>
    </ligand>
</feature>
<dbReference type="RefSeq" id="WP_257767582.1">
    <property type="nucleotide sequence ID" value="NZ_CP102480.1"/>
</dbReference>
<keyword evidence="11 15" id="KW-0234">DNA repair</keyword>
<dbReference type="PANTHER" id="PTHR23389">
    <property type="entry name" value="CHROMOSOME TRANSMISSION FIDELITY FACTOR 18"/>
    <property type="match status" value="1"/>
</dbReference>
<comment type="catalytic activity">
    <reaction evidence="13 15 16">
        <text>NAD(+) + (deoxyribonucleotide)n-3'-hydroxyl + 5'-phospho-(deoxyribonucleotide)m = (deoxyribonucleotide)n+m + AMP + beta-nicotinamide D-nucleotide.</text>
        <dbReference type="EC" id="6.5.1.2"/>
    </reaction>
</comment>
<feature type="binding site" evidence="15">
    <location>
        <begin position="46"/>
        <end position="50"/>
    </location>
    <ligand>
        <name>NAD(+)</name>
        <dbReference type="ChEBI" id="CHEBI:57540"/>
    </ligand>
</feature>
<dbReference type="Pfam" id="PF01653">
    <property type="entry name" value="DNA_ligase_aden"/>
    <property type="match status" value="1"/>
</dbReference>
<feature type="binding site" evidence="15">
    <location>
        <begin position="95"/>
        <end position="96"/>
    </location>
    <ligand>
        <name>NAD(+)</name>
        <dbReference type="ChEBI" id="CHEBI:57540"/>
    </ligand>
</feature>
<dbReference type="SMART" id="SM00292">
    <property type="entry name" value="BRCT"/>
    <property type="match status" value="1"/>
</dbReference>
<dbReference type="SUPFAM" id="SSF56091">
    <property type="entry name" value="DNA ligase/mRNA capping enzyme, catalytic domain"/>
    <property type="match status" value="1"/>
</dbReference>
<keyword evidence="4 15" id="KW-0436">Ligase</keyword>
<dbReference type="InterPro" id="IPR004150">
    <property type="entry name" value="NAD_DNA_ligase_OB"/>
</dbReference>
<feature type="binding site" evidence="15">
    <location>
        <position position="328"/>
    </location>
    <ligand>
        <name>NAD(+)</name>
        <dbReference type="ChEBI" id="CHEBI:57540"/>
    </ligand>
</feature>
<evidence type="ECO:0000256" key="1">
    <source>
        <dbReference type="ARBA" id="ARBA00004067"/>
    </source>
</evidence>
<dbReference type="FunFam" id="3.30.470.30:FF:000001">
    <property type="entry name" value="DNA ligase"/>
    <property type="match status" value="1"/>
</dbReference>
<dbReference type="KEGG" id="naci:NUH88_16950"/>
<reference evidence="18" key="1">
    <citation type="submission" date="2022-08" db="EMBL/GenBank/DDBJ databases">
        <title>Nisaea acidiphila sp. nov., isolated from a marine algal debris and emended description of the genus Nisaea Urios et al. 2008.</title>
        <authorList>
            <person name="Kwon K."/>
        </authorList>
    </citation>
    <scope>NUCLEOTIDE SEQUENCE</scope>
    <source>
        <strain evidence="18">MEBiC11861</strain>
    </source>
</reference>
<evidence type="ECO:0000256" key="5">
    <source>
        <dbReference type="ARBA" id="ARBA00022705"/>
    </source>
</evidence>
<dbReference type="InterPro" id="IPR001679">
    <property type="entry name" value="DNA_ligase"/>
</dbReference>
<evidence type="ECO:0000256" key="10">
    <source>
        <dbReference type="ARBA" id="ARBA00023027"/>
    </source>
</evidence>
<evidence type="ECO:0000256" key="4">
    <source>
        <dbReference type="ARBA" id="ARBA00022598"/>
    </source>
</evidence>
<keyword evidence="7 15" id="KW-0227">DNA damage</keyword>
<evidence type="ECO:0000259" key="17">
    <source>
        <dbReference type="PROSITE" id="PS50172"/>
    </source>
</evidence>
<feature type="binding site" evidence="15">
    <location>
        <position position="129"/>
    </location>
    <ligand>
        <name>NAD(+)</name>
        <dbReference type="ChEBI" id="CHEBI:57540"/>
    </ligand>
</feature>
<evidence type="ECO:0000256" key="13">
    <source>
        <dbReference type="ARBA" id="ARBA00034005"/>
    </source>
</evidence>
<dbReference type="GO" id="GO:0006281">
    <property type="term" value="P:DNA repair"/>
    <property type="evidence" value="ECO:0007669"/>
    <property type="project" value="UniProtKB-KW"/>
</dbReference>